<dbReference type="Proteomes" id="UP001054945">
    <property type="component" value="Unassembled WGS sequence"/>
</dbReference>
<sequence length="147" mass="17091">MSAQGTDAVEVRDFVASLQSNTFSPQDTSFTEVQRAYRSFWTFTPKERWIFIIEDHSTKWIQLFVSAAATAKETRRGINRLYEEWTTKEIWKATYNMENYSTKWIELFALAYTAKEYVVTLIVFMKNGLPRISGRLPPSWKTSPPSG</sequence>
<dbReference type="EMBL" id="BPLR01018351">
    <property type="protein sequence ID" value="GIY98866.1"/>
    <property type="molecule type" value="Genomic_DNA"/>
</dbReference>
<evidence type="ECO:0008006" key="3">
    <source>
        <dbReference type="Google" id="ProtNLM"/>
    </source>
</evidence>
<keyword evidence="2" id="KW-1185">Reference proteome</keyword>
<protein>
    <recommendedName>
        <fullName evidence="3">Transposase</fullName>
    </recommendedName>
</protein>
<name>A0AAV4XY43_CAEEX</name>
<comment type="caution">
    <text evidence="1">The sequence shown here is derived from an EMBL/GenBank/DDBJ whole genome shotgun (WGS) entry which is preliminary data.</text>
</comment>
<gene>
    <name evidence="1" type="ORF">CEXT_324381</name>
</gene>
<reference evidence="1 2" key="1">
    <citation type="submission" date="2021-06" db="EMBL/GenBank/DDBJ databases">
        <title>Caerostris extrusa draft genome.</title>
        <authorList>
            <person name="Kono N."/>
            <person name="Arakawa K."/>
        </authorList>
    </citation>
    <scope>NUCLEOTIDE SEQUENCE [LARGE SCALE GENOMIC DNA]</scope>
</reference>
<organism evidence="1 2">
    <name type="scientific">Caerostris extrusa</name>
    <name type="common">Bark spider</name>
    <name type="synonym">Caerostris bankana</name>
    <dbReference type="NCBI Taxonomy" id="172846"/>
    <lineage>
        <taxon>Eukaryota</taxon>
        <taxon>Metazoa</taxon>
        <taxon>Ecdysozoa</taxon>
        <taxon>Arthropoda</taxon>
        <taxon>Chelicerata</taxon>
        <taxon>Arachnida</taxon>
        <taxon>Araneae</taxon>
        <taxon>Araneomorphae</taxon>
        <taxon>Entelegynae</taxon>
        <taxon>Araneoidea</taxon>
        <taxon>Araneidae</taxon>
        <taxon>Caerostris</taxon>
    </lineage>
</organism>
<proteinExistence type="predicted"/>
<accession>A0AAV4XY43</accession>
<evidence type="ECO:0000313" key="1">
    <source>
        <dbReference type="EMBL" id="GIY98866.1"/>
    </source>
</evidence>
<evidence type="ECO:0000313" key="2">
    <source>
        <dbReference type="Proteomes" id="UP001054945"/>
    </source>
</evidence>
<dbReference type="AlphaFoldDB" id="A0AAV4XY43"/>